<dbReference type="EMBL" id="CP003490">
    <property type="protein sequence ID" value="AFR71884.1"/>
    <property type="molecule type" value="Genomic_DNA"/>
</dbReference>
<dbReference type="PATRIC" id="fig|1133568.3.peg.2561"/>
<dbReference type="PANTHER" id="PTHR34700:SF4">
    <property type="entry name" value="PHAGE-LIKE ELEMENT PBSX PROTEIN XKDP"/>
    <property type="match status" value="1"/>
</dbReference>
<dbReference type="Proteomes" id="UP000007346">
    <property type="component" value="Chromosome"/>
</dbReference>
<dbReference type="InterPro" id="IPR052196">
    <property type="entry name" value="Bact_Kbp"/>
</dbReference>
<sequence>MSTLIKKIVAYIALISFSFSILPAQTYDDAARITGEAETLQNDGEYQKSYDKSQEASDSIDKTTVSLFYRLMNLRIAKAKNDANKTINEIEQLGASTDNEFKTKYQEALKFFEEGNNSITNLPPEPQTPPTDEEFTASSNTFTTVYNSFNNALQSANSVKEGYLNRERAIASKSINDARNKYKAELGKSVKAGDANDRNINGALTRADEALSNDNFASVQQNVSTALAGINKAIADAKAKAEAEAAAKAKAAAEAKARAEAEAKAKAEAAAKAKAEAEAKAKADAIAKAKKDIEDAQNKYNNLVNDQVIAKGDDNDKNVSKLLTDANNALQNTPQTASDKALEASKTMDNILNTANQLKKEEAVKNLEQLKARRDRLISEGYLTKDSEEEQKLSQTIKEAEDALNNNDYVLADQKMQEANLNMNAIEERGPIDGQVIPGEMGGNETGQIIDATTGQEVNTEGKVTVLPQYYVVVRRVPLTDALWRIAGYSYIYNNPIEWYRIYEANRNILRDPDNPDLILPGQRLVIPSLNGEERSGEYNPDLEYLTYDEVMQLRQQNNNNAQTQE</sequence>
<evidence type="ECO:0000313" key="3">
    <source>
        <dbReference type="EMBL" id="AFR71884.1"/>
    </source>
</evidence>
<gene>
    <name evidence="3" type="primary">tmpB</name>
    <name evidence="3" type="ORF">B2904_orf2561</name>
</gene>
<dbReference type="HOGENOM" id="CLU_452486_0_0_12"/>
<accession>J9UXF7</accession>
<reference evidence="3 4" key="1">
    <citation type="journal article" date="2012" name="BMC Genomics">
        <title>Comparative genomics of Brachyspira pilosicoli strains: genome rearrangements, reductions and correlation of genetic compliment with phenotypic diversity.</title>
        <authorList>
            <person name="Mappley L.J."/>
            <person name="Black M.L."/>
            <person name="Abuoun M."/>
            <person name="Darby A.C."/>
            <person name="Woodward M.J."/>
            <person name="Parkhill J."/>
            <person name="Turner A.K."/>
            <person name="Bellgard M.I."/>
            <person name="La T."/>
            <person name="Phillips N.D."/>
            <person name="La Ragione R.M."/>
            <person name="Hampson D.J."/>
        </authorList>
    </citation>
    <scope>NUCLEOTIDE SEQUENCE [LARGE SCALE GENOMIC DNA]</scope>
    <source>
        <strain evidence="3">B2904</strain>
    </source>
</reference>
<name>J9UXF7_BRAPL</name>
<proteinExistence type="predicted"/>
<protein>
    <submittedName>
        <fullName evidence="3">Putative treponemal membrane protein</fullName>
    </submittedName>
</protein>
<feature type="chain" id="PRO_5003828967" evidence="2">
    <location>
        <begin position="27"/>
        <end position="566"/>
    </location>
</feature>
<evidence type="ECO:0000256" key="2">
    <source>
        <dbReference type="SAM" id="SignalP"/>
    </source>
</evidence>
<dbReference type="AlphaFoldDB" id="J9UXF7"/>
<feature type="coiled-coil region" evidence="1">
    <location>
        <begin position="238"/>
        <end position="306"/>
    </location>
</feature>
<dbReference type="KEGG" id="bpj:B2904_orf2561"/>
<organism evidence="3 4">
    <name type="scientific">Brachyspira pilosicoli B2904</name>
    <dbReference type="NCBI Taxonomy" id="1133568"/>
    <lineage>
        <taxon>Bacteria</taxon>
        <taxon>Pseudomonadati</taxon>
        <taxon>Spirochaetota</taxon>
        <taxon>Spirochaetia</taxon>
        <taxon>Brachyspirales</taxon>
        <taxon>Brachyspiraceae</taxon>
        <taxon>Brachyspira</taxon>
    </lineage>
</organism>
<evidence type="ECO:0000256" key="1">
    <source>
        <dbReference type="SAM" id="Coils"/>
    </source>
</evidence>
<dbReference type="Gene3D" id="3.10.350.10">
    <property type="entry name" value="LysM domain"/>
    <property type="match status" value="1"/>
</dbReference>
<evidence type="ECO:0000313" key="4">
    <source>
        <dbReference type="Proteomes" id="UP000007346"/>
    </source>
</evidence>
<keyword evidence="2" id="KW-0732">Signal</keyword>
<dbReference type="PANTHER" id="PTHR34700">
    <property type="entry name" value="POTASSIUM BINDING PROTEIN KBP"/>
    <property type="match status" value="1"/>
</dbReference>
<dbReference type="InterPro" id="IPR036779">
    <property type="entry name" value="LysM_dom_sf"/>
</dbReference>
<keyword evidence="1" id="KW-0175">Coiled coil</keyword>
<dbReference type="RefSeq" id="WP_014936862.1">
    <property type="nucleotide sequence ID" value="NC_018607.1"/>
</dbReference>
<feature type="signal peptide" evidence="2">
    <location>
        <begin position="1"/>
        <end position="26"/>
    </location>
</feature>
<feature type="coiled-coil region" evidence="1">
    <location>
        <begin position="341"/>
        <end position="429"/>
    </location>
</feature>